<gene>
    <name evidence="1" type="ORF">BN146_03930</name>
</gene>
<evidence type="ECO:0000313" key="1">
    <source>
        <dbReference type="EMBL" id="CCK83410.1"/>
    </source>
</evidence>
<reference evidence="1 2" key="1">
    <citation type="submission" date="2012-08" db="EMBL/GenBank/DDBJ databases">
        <title>Draft Genome Sequences of Lactobacillus equicursoris CIP 110162T, isolated from thoroughbred racehorse feces and Lactobacillus sp. CRBIP 24.137 isolated from urine of human.</title>
        <authorList>
            <person name="Cousin S."/>
            <person name="Loux V."/>
            <person name="Ma L."/>
            <person name="Creno S."/>
            <person name="Clermont D."/>
            <person name="Bizet C."/>
            <person name="Bouchier C."/>
        </authorList>
    </citation>
    <scope>NUCLEOTIDE SEQUENCE [LARGE SCALE GENOMIC DNA]</scope>
    <source>
        <strain evidence="1 2">66c</strain>
    </source>
</reference>
<name>K0NVQ5_9LACO</name>
<sequence>MVDGRMNMKVRRRAMYKALRLYYFLADIVQYWRLL</sequence>
<comment type="caution">
    <text evidence="1">The sequence shown here is derived from an EMBL/GenBank/DDBJ whole genome shotgun (WGS) entry which is preliminary data.</text>
</comment>
<dbReference type="EMBL" id="CALZ01000077">
    <property type="protein sequence ID" value="CCK83410.1"/>
    <property type="molecule type" value="Genomic_DNA"/>
</dbReference>
<proteinExistence type="predicted"/>
<evidence type="ECO:0000313" key="2">
    <source>
        <dbReference type="Proteomes" id="UP000009325"/>
    </source>
</evidence>
<organism evidence="1 2">
    <name type="scientific">Lactobacillus equicursoris 66c</name>
    <dbReference type="NCBI Taxonomy" id="872326"/>
    <lineage>
        <taxon>Bacteria</taxon>
        <taxon>Bacillati</taxon>
        <taxon>Bacillota</taxon>
        <taxon>Bacilli</taxon>
        <taxon>Lactobacillales</taxon>
        <taxon>Lactobacillaceae</taxon>
        <taxon>Lactobacillus</taxon>
    </lineage>
</organism>
<protein>
    <submittedName>
        <fullName evidence="1">Uncharacterized protein</fullName>
    </submittedName>
</protein>
<dbReference type="AlphaFoldDB" id="K0NVQ5"/>
<dbReference type="Proteomes" id="UP000009325">
    <property type="component" value="Unassembled WGS sequence"/>
</dbReference>
<accession>K0NVQ5</accession>